<feature type="signal peptide" evidence="3">
    <location>
        <begin position="1"/>
        <end position="24"/>
    </location>
</feature>
<accession>A0A3P8ZTQ0</accession>
<protein>
    <recommendedName>
        <fullName evidence="6">Tumor protein p53-inducible protein 13</fullName>
    </recommendedName>
</protein>
<reference evidence="4" key="3">
    <citation type="submission" date="2025-08" db="UniProtKB">
        <authorList>
            <consortium name="Ensembl"/>
        </authorList>
    </citation>
    <scope>IDENTIFICATION</scope>
</reference>
<proteinExistence type="predicted"/>
<feature type="transmembrane region" description="Helical" evidence="2">
    <location>
        <begin position="401"/>
        <end position="420"/>
    </location>
</feature>
<dbReference type="PANTHER" id="PTHR34179">
    <property type="entry name" value="TUMOR PROTEIN P53-INDUCIBLE PROTEIN 13"/>
    <property type="match status" value="1"/>
</dbReference>
<dbReference type="GeneTree" id="ENSGT00390000008202"/>
<feature type="region of interest" description="Disordered" evidence="1">
    <location>
        <begin position="192"/>
        <end position="221"/>
    </location>
</feature>
<feature type="compositionally biased region" description="Basic and acidic residues" evidence="1">
    <location>
        <begin position="327"/>
        <end position="351"/>
    </location>
</feature>
<reference evidence="4" key="4">
    <citation type="submission" date="2025-09" db="UniProtKB">
        <authorList>
            <consortium name="Ensembl"/>
        </authorList>
    </citation>
    <scope>IDENTIFICATION</scope>
</reference>
<dbReference type="GeneID" id="105024091"/>
<dbReference type="CTD" id="90313"/>
<feature type="compositionally biased region" description="Polar residues" evidence="1">
    <location>
        <begin position="192"/>
        <end position="201"/>
    </location>
</feature>
<keyword evidence="5" id="KW-1185">Reference proteome</keyword>
<feature type="region of interest" description="Disordered" evidence="1">
    <location>
        <begin position="456"/>
        <end position="483"/>
    </location>
</feature>
<evidence type="ECO:0000256" key="3">
    <source>
        <dbReference type="SAM" id="SignalP"/>
    </source>
</evidence>
<evidence type="ECO:0000256" key="1">
    <source>
        <dbReference type="SAM" id="MobiDB-lite"/>
    </source>
</evidence>
<sequence length="483" mass="53494">MSRTAVTLLSGVWLWLGLFPACATWKVCDNGKLFLERDLPSSAVWECPVIAWPEFSTQKLPRIEMTYSAQLADHVCMDTPITYNQTVPNSGASRPVAAESGEYLYCPPQRWINNLQHGATVFLYHPCTPVYLRNRLSVLARSCLSDFVLTPHPDLSILRPVVLVSWGRGLQLSQVTPPEVCDWLQSTVSSRNHGKASQSRKYNLLLTRPADHSRVDPEQKRSLKQCCEETLSLLLDAGGLEEGCAGGRVRHRRTADQKRGASIKPETQGPARGARGDKERAVKQNQPLSGENNTNEKVQRGKLEPTGSAKQNQADDKRPRGTTGDALGRDVEDSRPDGGRQHSKPPTERRKPSPQTAPELPAVVQAGRADCDGTECTEGGAVPVGAGTSGRTTATRRTDEAVWAAAAVGFLLVLLVLSVLHTRLYRQWRTMPSMYWHDPGQDYDLVADVRKRLKMPGRRKRRVSQSRRHECVLPPSSSTDEDE</sequence>
<dbReference type="OMA" id="ICMDYLI"/>
<keyword evidence="2" id="KW-1133">Transmembrane helix</keyword>
<dbReference type="OrthoDB" id="5960270at2759"/>
<feature type="region of interest" description="Disordered" evidence="1">
    <location>
        <begin position="242"/>
        <end position="392"/>
    </location>
</feature>
<evidence type="ECO:0000256" key="2">
    <source>
        <dbReference type="SAM" id="Phobius"/>
    </source>
</evidence>
<evidence type="ECO:0008006" key="6">
    <source>
        <dbReference type="Google" id="ProtNLM"/>
    </source>
</evidence>
<dbReference type="AlphaFoldDB" id="A0A3P8ZTQ0"/>
<feature type="compositionally biased region" description="Basic residues" evidence="1">
    <location>
        <begin position="456"/>
        <end position="466"/>
    </location>
</feature>
<dbReference type="Pfam" id="PF11303">
    <property type="entry name" value="DUF3105"/>
    <property type="match status" value="1"/>
</dbReference>
<dbReference type="Proteomes" id="UP000265140">
    <property type="component" value="Chromosome 1"/>
</dbReference>
<name>A0A3P8ZTQ0_ESOLU</name>
<reference evidence="5" key="1">
    <citation type="journal article" date="2014" name="PLoS ONE">
        <title>The genome and linkage map of the northern pike (Esox lucius): conserved synteny revealed between the salmonid sister group and the Neoteleostei.</title>
        <authorList>
            <person name="Rondeau E.B."/>
            <person name="Minkley D.R."/>
            <person name="Leong J.S."/>
            <person name="Messmer A.M."/>
            <person name="Jantzen J.R."/>
            <person name="von Schalburg K.R."/>
            <person name="Lemon C."/>
            <person name="Bird N.H."/>
            <person name="Koop B.F."/>
        </authorList>
    </citation>
    <scope>NUCLEOTIDE SEQUENCE</scope>
</reference>
<reference evidence="4" key="2">
    <citation type="submission" date="2020-02" db="EMBL/GenBank/DDBJ databases">
        <title>Esox lucius (northern pike) genome, fEsoLuc1, primary haplotype.</title>
        <authorList>
            <person name="Myers G."/>
            <person name="Karagic N."/>
            <person name="Meyer A."/>
            <person name="Pippel M."/>
            <person name="Reichard M."/>
            <person name="Winkler S."/>
            <person name="Tracey A."/>
            <person name="Sims Y."/>
            <person name="Howe K."/>
            <person name="Rhie A."/>
            <person name="Formenti G."/>
            <person name="Durbin R."/>
            <person name="Fedrigo O."/>
            <person name="Jarvis E.D."/>
        </authorList>
    </citation>
    <scope>NUCLEOTIDE SEQUENCE [LARGE SCALE GENOMIC DNA]</scope>
</reference>
<evidence type="ECO:0000313" key="5">
    <source>
        <dbReference type="Proteomes" id="UP000265140"/>
    </source>
</evidence>
<dbReference type="Bgee" id="ENSELUG00000009712">
    <property type="expression patterns" value="Expressed in pharyngeal gill and 15 other cell types or tissues"/>
</dbReference>
<evidence type="ECO:0000313" key="4">
    <source>
        <dbReference type="Ensembl" id="ENSELUP00000031981.2"/>
    </source>
</evidence>
<keyword evidence="3" id="KW-0732">Signal</keyword>
<dbReference type="RefSeq" id="XP_010892063.2">
    <property type="nucleotide sequence ID" value="XM_010893761.3"/>
</dbReference>
<organism evidence="4 5">
    <name type="scientific">Esox lucius</name>
    <name type="common">Northern pike</name>
    <dbReference type="NCBI Taxonomy" id="8010"/>
    <lineage>
        <taxon>Eukaryota</taxon>
        <taxon>Metazoa</taxon>
        <taxon>Chordata</taxon>
        <taxon>Craniata</taxon>
        <taxon>Vertebrata</taxon>
        <taxon>Euteleostomi</taxon>
        <taxon>Actinopterygii</taxon>
        <taxon>Neopterygii</taxon>
        <taxon>Teleostei</taxon>
        <taxon>Protacanthopterygii</taxon>
        <taxon>Esociformes</taxon>
        <taxon>Esocidae</taxon>
        <taxon>Esox</taxon>
    </lineage>
</organism>
<feature type="compositionally biased region" description="Polar residues" evidence="1">
    <location>
        <begin position="283"/>
        <end position="296"/>
    </location>
</feature>
<dbReference type="Ensembl" id="ENSELUT00000004387.3">
    <property type="protein sequence ID" value="ENSELUP00000031981.2"/>
    <property type="gene ID" value="ENSELUG00000041111.1"/>
</dbReference>
<keyword evidence="2" id="KW-0472">Membrane</keyword>
<keyword evidence="2" id="KW-0812">Transmembrane</keyword>
<dbReference type="KEGG" id="els:105024091"/>
<feature type="chain" id="PRO_5044213734" description="Tumor protein p53-inducible protein 13" evidence="3">
    <location>
        <begin position="25"/>
        <end position="483"/>
    </location>
</feature>
<dbReference type="InterPro" id="IPR021454">
    <property type="entry name" value="DUF3105"/>
</dbReference>
<dbReference type="GO" id="GO:0005737">
    <property type="term" value="C:cytoplasm"/>
    <property type="evidence" value="ECO:0007669"/>
    <property type="project" value="TreeGrafter"/>
</dbReference>
<feature type="compositionally biased region" description="Basic and acidic residues" evidence="1">
    <location>
        <begin position="209"/>
        <end position="221"/>
    </location>
</feature>
<dbReference type="PANTHER" id="PTHR34179:SF1">
    <property type="entry name" value="TUMOR PROTEIN P53-INDUCIBLE PROTEIN 13"/>
    <property type="match status" value="1"/>
</dbReference>